<gene>
    <name evidence="1" type="ORF">DHETER_LOCUS390</name>
</gene>
<name>A0ACA9JZ84_9GLOM</name>
<dbReference type="Proteomes" id="UP000789702">
    <property type="component" value="Unassembled WGS sequence"/>
</dbReference>
<evidence type="ECO:0000313" key="2">
    <source>
        <dbReference type="Proteomes" id="UP000789702"/>
    </source>
</evidence>
<keyword evidence="2" id="KW-1185">Reference proteome</keyword>
<proteinExistence type="predicted"/>
<accession>A0ACA9JZ84</accession>
<reference evidence="1" key="1">
    <citation type="submission" date="2021-06" db="EMBL/GenBank/DDBJ databases">
        <authorList>
            <person name="Kallberg Y."/>
            <person name="Tangrot J."/>
            <person name="Rosling A."/>
        </authorList>
    </citation>
    <scope>NUCLEOTIDE SEQUENCE</scope>
    <source>
        <strain evidence="1">IL203A</strain>
    </source>
</reference>
<sequence>MCQSIQKNQLSLIDTFKMISFSNKSNVLLFFVPIGYIVHFLSSSDTLIFIMNFIAIIPSAQVLRFANGETSYHSGELLGSLLNITSSNSVELIVTIIALVNGQIRVVQAAILGSIFSHLLLVLGFCFLIGGIEILKEDKLEQEFSSTAAQMTSSVMTLACISLILPSAFSLLINYRFSNIPAVMVNDRILHISYEIKTHKKLFEKYYSHKGEDEENREQIDKEEKSEKHISLIASLILLIVMTVIIAFSAKFLVTSIEGIVTSYDISKTFIALVLLPIVGHGAKYANTVNTASKNKMNSVLVMSVGSSTQSALFITPLLVILGWIINQPMSLFFSPFETICLFISVILKNYLVQ</sequence>
<feature type="non-terminal residue" evidence="1">
    <location>
        <position position="354"/>
    </location>
</feature>
<dbReference type="EMBL" id="CAJVPU010000186">
    <property type="protein sequence ID" value="CAG8443082.1"/>
    <property type="molecule type" value="Genomic_DNA"/>
</dbReference>
<evidence type="ECO:0000313" key="1">
    <source>
        <dbReference type="EMBL" id="CAG8443082.1"/>
    </source>
</evidence>
<organism evidence="1 2">
    <name type="scientific">Dentiscutata heterogama</name>
    <dbReference type="NCBI Taxonomy" id="1316150"/>
    <lineage>
        <taxon>Eukaryota</taxon>
        <taxon>Fungi</taxon>
        <taxon>Fungi incertae sedis</taxon>
        <taxon>Mucoromycota</taxon>
        <taxon>Glomeromycotina</taxon>
        <taxon>Glomeromycetes</taxon>
        <taxon>Diversisporales</taxon>
        <taxon>Gigasporaceae</taxon>
        <taxon>Dentiscutata</taxon>
    </lineage>
</organism>
<protein>
    <submittedName>
        <fullName evidence="1">15965_t:CDS:1</fullName>
    </submittedName>
</protein>
<comment type="caution">
    <text evidence="1">The sequence shown here is derived from an EMBL/GenBank/DDBJ whole genome shotgun (WGS) entry which is preliminary data.</text>
</comment>